<feature type="transmembrane region" description="Helical" evidence="8">
    <location>
        <begin position="249"/>
        <end position="269"/>
    </location>
</feature>
<evidence type="ECO:0000256" key="5">
    <source>
        <dbReference type="ARBA" id="ARBA00022692"/>
    </source>
</evidence>
<proteinExistence type="inferred from homology"/>
<sequence length="305" mass="34144">MNYTAINEVIILSLIMISGTFARKKNIIKKETTNELSNLLINITLPALLLSCFNYTYSAKMLTEIKRIFIYSFIINLAIIFLSKFLTLKYDKESSKIIRFATTFSNSGFMGYPVLQGLFGKIGIFYGAIFNMVMNIVMFSLGIMIYSGKGNIRDMKGVALNPAVIFTTLGFIMFMFSIKLPYALNMAVSEIGAMTTPLSMIIVGAMLAEIKFKDIFRGTVVYYLCFLRLILAPILSIIILKLIKADSLMLQISVVIEAMPVAVLSPILAQKYNSDKELASRSVFITTIVSMITIPIIISVLQYFK</sequence>
<dbReference type="PANTHER" id="PTHR36838:SF1">
    <property type="entry name" value="SLR1864 PROTEIN"/>
    <property type="match status" value="1"/>
</dbReference>
<feature type="transmembrane region" description="Helical" evidence="8">
    <location>
        <begin position="124"/>
        <end position="146"/>
    </location>
</feature>
<dbReference type="Pfam" id="PF03547">
    <property type="entry name" value="Mem_trans"/>
    <property type="match status" value="1"/>
</dbReference>
<organism evidence="9 10">
    <name type="scientific">Clostridium algifaecis</name>
    <dbReference type="NCBI Taxonomy" id="1472040"/>
    <lineage>
        <taxon>Bacteria</taxon>
        <taxon>Bacillati</taxon>
        <taxon>Bacillota</taxon>
        <taxon>Clostridia</taxon>
        <taxon>Eubacteriales</taxon>
        <taxon>Clostridiaceae</taxon>
        <taxon>Clostridium</taxon>
    </lineage>
</organism>
<keyword evidence="6 8" id="KW-1133">Transmembrane helix</keyword>
<feature type="transmembrane region" description="Helical" evidence="8">
    <location>
        <begin position="184"/>
        <end position="208"/>
    </location>
</feature>
<evidence type="ECO:0000256" key="4">
    <source>
        <dbReference type="ARBA" id="ARBA00022475"/>
    </source>
</evidence>
<evidence type="ECO:0000313" key="9">
    <source>
        <dbReference type="EMBL" id="MBP2031556.1"/>
    </source>
</evidence>
<evidence type="ECO:0000256" key="2">
    <source>
        <dbReference type="ARBA" id="ARBA00010145"/>
    </source>
</evidence>
<feature type="transmembrane region" description="Helical" evidence="8">
    <location>
        <begin position="158"/>
        <end position="178"/>
    </location>
</feature>
<feature type="transmembrane region" description="Helical" evidence="8">
    <location>
        <begin position="98"/>
        <end position="118"/>
    </location>
</feature>
<dbReference type="PANTHER" id="PTHR36838">
    <property type="entry name" value="AUXIN EFFLUX CARRIER FAMILY PROTEIN"/>
    <property type="match status" value="1"/>
</dbReference>
<dbReference type="EMBL" id="JAGGLM010000001">
    <property type="protein sequence ID" value="MBP2031556.1"/>
    <property type="molecule type" value="Genomic_DNA"/>
</dbReference>
<feature type="transmembrane region" description="Helical" evidence="8">
    <location>
        <begin position="36"/>
        <end position="56"/>
    </location>
</feature>
<feature type="transmembrane region" description="Helical" evidence="8">
    <location>
        <begin position="68"/>
        <end position="86"/>
    </location>
</feature>
<comment type="similarity">
    <text evidence="2">Belongs to the auxin efflux carrier (TC 2.A.69) family.</text>
</comment>
<dbReference type="InterPro" id="IPR004776">
    <property type="entry name" value="Mem_transp_PIN-like"/>
</dbReference>
<dbReference type="Proteomes" id="UP001519307">
    <property type="component" value="Unassembled WGS sequence"/>
</dbReference>
<dbReference type="InterPro" id="IPR038770">
    <property type="entry name" value="Na+/solute_symporter_sf"/>
</dbReference>
<evidence type="ECO:0000313" key="10">
    <source>
        <dbReference type="Proteomes" id="UP001519307"/>
    </source>
</evidence>
<evidence type="ECO:0000256" key="6">
    <source>
        <dbReference type="ARBA" id="ARBA00022989"/>
    </source>
</evidence>
<evidence type="ECO:0000256" key="3">
    <source>
        <dbReference type="ARBA" id="ARBA00022448"/>
    </source>
</evidence>
<keyword evidence="10" id="KW-1185">Reference proteome</keyword>
<gene>
    <name evidence="9" type="ORF">J2Z42_000221</name>
</gene>
<accession>A0ABS4KQ07</accession>
<dbReference type="Gene3D" id="1.20.1530.20">
    <property type="match status" value="1"/>
</dbReference>
<evidence type="ECO:0000256" key="1">
    <source>
        <dbReference type="ARBA" id="ARBA00004651"/>
    </source>
</evidence>
<comment type="caution">
    <text evidence="9">The sequence shown here is derived from an EMBL/GenBank/DDBJ whole genome shotgun (WGS) entry which is preliminary data.</text>
</comment>
<keyword evidence="4" id="KW-1003">Cell membrane</keyword>
<feature type="transmembrane region" description="Helical" evidence="8">
    <location>
        <begin position="281"/>
        <end position="304"/>
    </location>
</feature>
<reference evidence="9 10" key="1">
    <citation type="submission" date="2021-03" db="EMBL/GenBank/DDBJ databases">
        <title>Genomic Encyclopedia of Type Strains, Phase IV (KMG-IV): sequencing the most valuable type-strain genomes for metagenomic binning, comparative biology and taxonomic classification.</title>
        <authorList>
            <person name="Goeker M."/>
        </authorList>
    </citation>
    <scope>NUCLEOTIDE SEQUENCE [LARGE SCALE GENOMIC DNA]</scope>
    <source>
        <strain evidence="9 10">DSM 28783</strain>
    </source>
</reference>
<protein>
    <submittedName>
        <fullName evidence="9">Permease</fullName>
    </submittedName>
</protein>
<comment type="subcellular location">
    <subcellularLocation>
        <location evidence="1">Cell membrane</location>
        <topology evidence="1">Multi-pass membrane protein</topology>
    </subcellularLocation>
</comment>
<feature type="transmembrane region" description="Helical" evidence="8">
    <location>
        <begin position="220"/>
        <end position="243"/>
    </location>
</feature>
<evidence type="ECO:0000256" key="8">
    <source>
        <dbReference type="SAM" id="Phobius"/>
    </source>
</evidence>
<feature type="transmembrane region" description="Helical" evidence="8">
    <location>
        <begin position="6"/>
        <end position="24"/>
    </location>
</feature>
<name>A0ABS4KQ07_9CLOT</name>
<keyword evidence="5 8" id="KW-0812">Transmembrane</keyword>
<keyword evidence="3" id="KW-0813">Transport</keyword>
<evidence type="ECO:0000256" key="7">
    <source>
        <dbReference type="ARBA" id="ARBA00023136"/>
    </source>
</evidence>
<dbReference type="RefSeq" id="WP_342589981.1">
    <property type="nucleotide sequence ID" value="NZ_JAGGLM010000001.1"/>
</dbReference>
<keyword evidence="7 8" id="KW-0472">Membrane</keyword>